<name>A0A977PWP8_9CYAN</name>
<evidence type="ECO:0000313" key="3">
    <source>
        <dbReference type="EMBL" id="UXE61438.1"/>
    </source>
</evidence>
<gene>
    <name evidence="3" type="ORF">KA717_39975</name>
</gene>
<dbReference type="GO" id="GO:0030552">
    <property type="term" value="F:cAMP binding"/>
    <property type="evidence" value="ECO:0007669"/>
    <property type="project" value="TreeGrafter"/>
</dbReference>
<dbReference type="KEGG" id="wna:KA717_39975"/>
<dbReference type="GO" id="GO:0004862">
    <property type="term" value="F:cAMP-dependent protein kinase inhibitor activity"/>
    <property type="evidence" value="ECO:0007669"/>
    <property type="project" value="TreeGrafter"/>
</dbReference>
<dbReference type="GO" id="GO:0005952">
    <property type="term" value="C:cAMP-dependent protein kinase complex"/>
    <property type="evidence" value="ECO:0007669"/>
    <property type="project" value="InterPro"/>
</dbReference>
<dbReference type="CDD" id="cd00038">
    <property type="entry name" value="CAP_ED"/>
    <property type="match status" value="2"/>
</dbReference>
<evidence type="ECO:0000256" key="1">
    <source>
        <dbReference type="SAM" id="Phobius"/>
    </source>
</evidence>
<dbReference type="GO" id="GO:0034236">
    <property type="term" value="F:protein kinase A catalytic subunit binding"/>
    <property type="evidence" value="ECO:0007669"/>
    <property type="project" value="TreeGrafter"/>
</dbReference>
<feature type="transmembrane region" description="Helical" evidence="1">
    <location>
        <begin position="553"/>
        <end position="570"/>
    </location>
</feature>
<feature type="transmembrane region" description="Helical" evidence="1">
    <location>
        <begin position="63"/>
        <end position="81"/>
    </location>
</feature>
<dbReference type="SMART" id="SM00100">
    <property type="entry name" value="cNMP"/>
    <property type="match status" value="2"/>
</dbReference>
<feature type="domain" description="Cyclic nucleotide-binding" evidence="2">
    <location>
        <begin position="295"/>
        <end position="404"/>
    </location>
</feature>
<reference evidence="3" key="1">
    <citation type="submission" date="2021-04" db="EMBL/GenBank/DDBJ databases">
        <title>Genome sequence of Woronichinia naegeliana from Washington state freshwater lake bloom.</title>
        <authorList>
            <person name="Dreher T.W."/>
        </authorList>
    </citation>
    <scope>NUCLEOTIDE SEQUENCE</scope>
    <source>
        <strain evidence="3">WA131</strain>
    </source>
</reference>
<dbReference type="EMBL" id="CP073041">
    <property type="protein sequence ID" value="UXE61438.1"/>
    <property type="molecule type" value="Genomic_DNA"/>
</dbReference>
<keyword evidence="1" id="KW-0812">Transmembrane</keyword>
<dbReference type="PANTHER" id="PTHR11635">
    <property type="entry name" value="CAMP-DEPENDENT PROTEIN KINASE REGULATORY CHAIN"/>
    <property type="match status" value="1"/>
</dbReference>
<keyword evidence="1" id="KW-1133">Transmembrane helix</keyword>
<feature type="domain" description="Cyclic nucleotide-binding" evidence="2">
    <location>
        <begin position="118"/>
        <end position="219"/>
    </location>
</feature>
<dbReference type="SUPFAM" id="SSF51206">
    <property type="entry name" value="cAMP-binding domain-like"/>
    <property type="match status" value="2"/>
</dbReference>
<dbReference type="GO" id="GO:0005829">
    <property type="term" value="C:cytosol"/>
    <property type="evidence" value="ECO:0007669"/>
    <property type="project" value="TreeGrafter"/>
</dbReference>
<evidence type="ECO:0000259" key="2">
    <source>
        <dbReference type="PROSITE" id="PS50042"/>
    </source>
</evidence>
<dbReference type="InterPro" id="IPR050503">
    <property type="entry name" value="cAMP-dep_PK_reg_su-like"/>
</dbReference>
<sequence>MTFAKAGSLQSALNGKSQVTALFWKPKNRVLAFLIAFGGGALLGAVTIDLIGSAKEKGHLLELIIGSIIGSLFFTFVNQMVNNSGGFLRKPSTTLAYLTQQESRRFEEKISQLKRLEIFQDLPQQWRQKLAECLRFAHYAKGTTLYRQGDPSESLYIIDQGKIDLLDPQAGLTPFKHLVTNDIFGKLAFFTGSPHQTVAVVVEDTQLAVLSRSDFEELLETSPYLLEITKKMIEGEEIADYLQKYQGLDKNQIQTWVNLAREKIHQDRKIPSAVKIEQKEAEFLKLARQIRRFPVFSYLPQEDLEDIAARLIYRHQATGHIFFQPSEVADYLYFVEQGEVEVFYPSHLNQPSLLLTSGDAFGELAFITGLTHTVTAIAKTEVTVWILKKQDFEEMLQQSESLEKSIKIFLEDPRLQNYLQKRQGFEPTKVTDWVKQALESMNAGRLIPSATMMTEIVKEHQNAPMSIWLGLLMDGIPEALTIGAHLATQPLSNSLLAGLFIANYPEALSSSKGMKEQGFSIPKILVMWTSIMLLTGILSAVGSVVFADVPESVISLLESMAAGAMLTVIAETMVPEAYGKGGSIVGLSNLLGFLAIIVIKSLE</sequence>
<dbReference type="PANTHER" id="PTHR11635:SF152">
    <property type="entry name" value="CAMP-DEPENDENT PROTEIN KINASE TYPE I REGULATORY SUBUNIT-RELATED"/>
    <property type="match status" value="1"/>
</dbReference>
<feature type="transmembrane region" description="Helical" evidence="1">
    <location>
        <begin position="582"/>
        <end position="602"/>
    </location>
</feature>
<protein>
    <submittedName>
        <fullName evidence="3">Cyclic nucleotide-binding domain-containing protein</fullName>
    </submittedName>
</protein>
<feature type="transmembrane region" description="Helical" evidence="1">
    <location>
        <begin position="524"/>
        <end position="547"/>
    </location>
</feature>
<accession>A0A977PWP8</accession>
<dbReference type="InterPro" id="IPR014710">
    <property type="entry name" value="RmlC-like_jellyroll"/>
</dbReference>
<keyword evidence="1" id="KW-0472">Membrane</keyword>
<dbReference type="AlphaFoldDB" id="A0A977PWP8"/>
<dbReference type="PROSITE" id="PS50042">
    <property type="entry name" value="CNMP_BINDING_3"/>
    <property type="match status" value="2"/>
</dbReference>
<dbReference type="Proteomes" id="UP001065613">
    <property type="component" value="Chromosome"/>
</dbReference>
<feature type="transmembrane region" description="Helical" evidence="1">
    <location>
        <begin position="30"/>
        <end position="51"/>
    </location>
</feature>
<dbReference type="InterPro" id="IPR000595">
    <property type="entry name" value="cNMP-bd_dom"/>
</dbReference>
<dbReference type="InterPro" id="IPR018490">
    <property type="entry name" value="cNMP-bd_dom_sf"/>
</dbReference>
<organism evidence="3">
    <name type="scientific">Woronichinia naegeliana WA131</name>
    <dbReference type="NCBI Taxonomy" id="2824559"/>
    <lineage>
        <taxon>Bacteria</taxon>
        <taxon>Bacillati</taxon>
        <taxon>Cyanobacteriota</taxon>
        <taxon>Cyanophyceae</taxon>
        <taxon>Synechococcales</taxon>
        <taxon>Coelosphaeriaceae</taxon>
        <taxon>Woronichinia</taxon>
    </lineage>
</organism>
<proteinExistence type="predicted"/>
<dbReference type="Gene3D" id="2.60.120.10">
    <property type="entry name" value="Jelly Rolls"/>
    <property type="match status" value="2"/>
</dbReference>
<dbReference type="Pfam" id="PF00027">
    <property type="entry name" value="cNMP_binding"/>
    <property type="match status" value="2"/>
</dbReference>